<dbReference type="AlphaFoldDB" id="A0A398AXA6"/>
<evidence type="ECO:0000313" key="4">
    <source>
        <dbReference type="Proteomes" id="UP000265816"/>
    </source>
</evidence>
<comment type="caution">
    <text evidence="3">The sequence shown here is derived from an EMBL/GenBank/DDBJ whole genome shotgun (WGS) entry which is preliminary data.</text>
</comment>
<accession>A0A398AXA6</accession>
<evidence type="ECO:0000256" key="2">
    <source>
        <dbReference type="ARBA" id="ARBA00023002"/>
    </source>
</evidence>
<protein>
    <recommendedName>
        <fullName evidence="5">Selenoprotein B glycine/betaine/sarcosine/D-proline reductase</fullName>
    </recommendedName>
</protein>
<dbReference type="Pfam" id="PF07355">
    <property type="entry name" value="GRDB"/>
    <property type="match status" value="1"/>
</dbReference>
<dbReference type="GO" id="GO:0050485">
    <property type="term" value="F:oxidoreductase activity, acting on X-H and Y-H to form an X-Y bond, with a disulfide as acceptor"/>
    <property type="evidence" value="ECO:0007669"/>
    <property type="project" value="InterPro"/>
</dbReference>
<proteinExistence type="predicted"/>
<name>A0A398AXA6_9BACI</name>
<evidence type="ECO:0000256" key="1">
    <source>
        <dbReference type="ARBA" id="ARBA00022933"/>
    </source>
</evidence>
<evidence type="ECO:0000313" key="3">
    <source>
        <dbReference type="EMBL" id="RID82225.1"/>
    </source>
</evidence>
<keyword evidence="1" id="KW-0712">Selenocysteine</keyword>
<gene>
    <name evidence="3" type="ORF">D1970_19520</name>
</gene>
<keyword evidence="4" id="KW-1185">Reference proteome</keyword>
<organism evidence="3 4">
    <name type="scientific">Mesobacillus zeae</name>
    <dbReference type="NCBI Taxonomy" id="1917180"/>
    <lineage>
        <taxon>Bacteria</taxon>
        <taxon>Bacillati</taxon>
        <taxon>Bacillota</taxon>
        <taxon>Bacilli</taxon>
        <taxon>Bacillales</taxon>
        <taxon>Bacillaceae</taxon>
        <taxon>Mesobacillus</taxon>
    </lineage>
</organism>
<dbReference type="EMBL" id="QWVT01000040">
    <property type="protein sequence ID" value="RID82225.1"/>
    <property type="molecule type" value="Genomic_DNA"/>
</dbReference>
<keyword evidence="2" id="KW-0560">Oxidoreductase</keyword>
<dbReference type="InterPro" id="IPR010187">
    <property type="entry name" value="Various_sel_PB"/>
</dbReference>
<reference evidence="3 4" key="1">
    <citation type="submission" date="2018-08" db="EMBL/GenBank/DDBJ databases">
        <title>Bacillus jemisoniae sp. nov., Bacillus chryseoplanitiae sp. nov., Bacillus resnikiae sp. nov., and Bacillus frankliniae sp. nov., isolated from Viking spacecraft and associated surfaces.</title>
        <authorList>
            <person name="Seuylemezian A."/>
            <person name="Vaishampayan P."/>
        </authorList>
    </citation>
    <scope>NUCLEOTIDE SEQUENCE [LARGE SCALE GENOMIC DNA]</scope>
    <source>
        <strain evidence="3 4">JJ-247</strain>
    </source>
</reference>
<dbReference type="OrthoDB" id="1550957at2"/>
<sequence>MLSLYYKLRSKVAIGWSKYFPKSYKKFTLSNTRVWEGPINNSLQKPLSQCRVALLTSAGVHLQNDAPFNVETLDGDHSYRIIPPDTQHSELKATHIYYDTKHANIDISIVFPLEQLKELEGHSIHAVSNCNFGLNGGTLNHEPHEKITAPKVADILKKDRVDIAFLVPG</sequence>
<dbReference type="Proteomes" id="UP000265816">
    <property type="component" value="Unassembled WGS sequence"/>
</dbReference>
<evidence type="ECO:0008006" key="5">
    <source>
        <dbReference type="Google" id="ProtNLM"/>
    </source>
</evidence>